<sequence length="714" mass="81368">MPAQHRPDVEAWRQHSNSKEPYFWPYINLEDLTKPKTMFLLLHFRGRHHPGEFAHSDVEQAALAETSAIIMPAFLNEHTMYFHKKGSVDNYGQLVSWDDDKDAFENMINGVGMHPGHGLKALEIQQRLWAFLVAWSLSLLHDIESPTTTDLSHNPGPPASMADITSLQITALGASYRIPAHLDLARLEAIASAERNAREDHLWALREDPGYFAGAMRDAAAHRGEQLLDTKGHEHPTMKEPGKPLFWNRVLRYVSMDAHFGFAIFAEIVKQINGLADLLKEHSARVEPDQPLPSPVVLAFQNLRFLLDETVFQDITDLKLGLFASPPLRQFCFRYPQDPHTTIMGTGYNGAPRDHAVTRLMPFFEILFDERKLSLFSLHTLIDEIGRLLQSDGEIYALITPWVAQRLSTLAVVSECLHQLHLFKPWSRKIEDDMELRREELDKNYVESFKSWNNSTIKFDGTEVYRLADPTDGKFDYPIHRRRNKHNVALLRKAEANLDAFWAAVDQRYQSDGGRKSQLDLVAHLLSKDRAIQRTPEWLETENIRKPIQQDEYVYQPFSRLLHDRSKQITGTFDRTSSSDKAAKPKTKGIAAPNADAHPPETPLEAPEPTIISVDKRAYKVFRTIFHSPNNPDTPGEIPWTDFLHAMVAAGFSAEKLYGSAWSFTPKVSSVGVERSIQFHEPHPVSKIPFFVARQFGRRLARVYGWAGDAFRLA</sequence>
<dbReference type="AlphaFoldDB" id="A0A9W8XUL2"/>
<evidence type="ECO:0000313" key="3">
    <source>
        <dbReference type="Proteomes" id="UP001140513"/>
    </source>
</evidence>
<accession>A0A9W8XUL2</accession>
<gene>
    <name evidence="2" type="ORF">N0V89_000143</name>
</gene>
<dbReference type="GeneID" id="80903673"/>
<dbReference type="OrthoDB" id="2922289at2759"/>
<dbReference type="EMBL" id="JAPEUX010000001">
    <property type="protein sequence ID" value="KAJ4359588.1"/>
    <property type="molecule type" value="Genomic_DNA"/>
</dbReference>
<proteinExistence type="predicted"/>
<evidence type="ECO:0000313" key="2">
    <source>
        <dbReference type="EMBL" id="KAJ4359588.1"/>
    </source>
</evidence>
<reference evidence="2" key="1">
    <citation type="submission" date="2022-10" db="EMBL/GenBank/DDBJ databases">
        <title>Tapping the CABI collections for fungal endophytes: first genome assemblies for Collariella, Neodidymelliopsis, Ascochyta clinopodiicola, Didymella pomorum, Didymosphaeria variabile, Neocosmospora piperis and Neocucurbitaria cava.</title>
        <authorList>
            <person name="Hill R."/>
        </authorList>
    </citation>
    <scope>NUCLEOTIDE SEQUENCE</scope>
    <source>
        <strain evidence="2">IMI 356815</strain>
    </source>
</reference>
<protein>
    <submittedName>
        <fullName evidence="2">Uncharacterized protein</fullName>
    </submittedName>
</protein>
<dbReference type="PANTHER" id="PTHR40788">
    <property type="entry name" value="CLR5 DOMAIN-CONTAINING PROTEIN-RELATED"/>
    <property type="match status" value="1"/>
</dbReference>
<dbReference type="PANTHER" id="PTHR40788:SF2">
    <property type="entry name" value="CLR5 DOMAIN-CONTAINING PROTEIN"/>
    <property type="match status" value="1"/>
</dbReference>
<feature type="region of interest" description="Disordered" evidence="1">
    <location>
        <begin position="570"/>
        <end position="607"/>
    </location>
</feature>
<organism evidence="2 3">
    <name type="scientific">Didymosphaeria variabile</name>
    <dbReference type="NCBI Taxonomy" id="1932322"/>
    <lineage>
        <taxon>Eukaryota</taxon>
        <taxon>Fungi</taxon>
        <taxon>Dikarya</taxon>
        <taxon>Ascomycota</taxon>
        <taxon>Pezizomycotina</taxon>
        <taxon>Dothideomycetes</taxon>
        <taxon>Pleosporomycetidae</taxon>
        <taxon>Pleosporales</taxon>
        <taxon>Massarineae</taxon>
        <taxon>Didymosphaeriaceae</taxon>
        <taxon>Didymosphaeria</taxon>
    </lineage>
</organism>
<dbReference type="Proteomes" id="UP001140513">
    <property type="component" value="Unassembled WGS sequence"/>
</dbReference>
<comment type="caution">
    <text evidence="2">The sequence shown here is derived from an EMBL/GenBank/DDBJ whole genome shotgun (WGS) entry which is preliminary data.</text>
</comment>
<keyword evidence="3" id="KW-1185">Reference proteome</keyword>
<evidence type="ECO:0000256" key="1">
    <source>
        <dbReference type="SAM" id="MobiDB-lite"/>
    </source>
</evidence>
<name>A0A9W8XUL2_9PLEO</name>
<dbReference type="RefSeq" id="XP_056075790.1">
    <property type="nucleotide sequence ID" value="XM_056208968.1"/>
</dbReference>